<dbReference type="Pfam" id="PF01694">
    <property type="entry name" value="Rhomboid"/>
    <property type="match status" value="1"/>
</dbReference>
<dbReference type="Gene3D" id="1.20.1540.10">
    <property type="entry name" value="Rhomboid-like"/>
    <property type="match status" value="1"/>
</dbReference>
<keyword evidence="5 7" id="KW-1133">Transmembrane helix</keyword>
<keyword evidence="3 7" id="KW-0812">Transmembrane</keyword>
<evidence type="ECO:0000256" key="6">
    <source>
        <dbReference type="ARBA" id="ARBA00023136"/>
    </source>
</evidence>
<organism evidence="10 11">
    <name type="scientific">Diaporthe ampelina</name>
    <dbReference type="NCBI Taxonomy" id="1214573"/>
    <lineage>
        <taxon>Eukaryota</taxon>
        <taxon>Fungi</taxon>
        <taxon>Dikarya</taxon>
        <taxon>Ascomycota</taxon>
        <taxon>Pezizomycotina</taxon>
        <taxon>Sordariomycetes</taxon>
        <taxon>Sordariomycetidae</taxon>
        <taxon>Diaporthales</taxon>
        <taxon>Diaporthaceae</taxon>
        <taxon>Diaporthe</taxon>
    </lineage>
</organism>
<dbReference type="InterPro" id="IPR050925">
    <property type="entry name" value="Rhomboid_protease_S54"/>
</dbReference>
<dbReference type="AlphaFoldDB" id="A0A0G2HK47"/>
<keyword evidence="8" id="KW-0732">Signal</keyword>
<dbReference type="InterPro" id="IPR035952">
    <property type="entry name" value="Rhomboid-like_sf"/>
</dbReference>
<feature type="transmembrane region" description="Helical" evidence="7">
    <location>
        <begin position="210"/>
        <end position="230"/>
    </location>
</feature>
<comment type="caution">
    <text evidence="10">The sequence shown here is derived from an EMBL/GenBank/DDBJ whole genome shotgun (WGS) entry which is preliminary data.</text>
</comment>
<dbReference type="Proteomes" id="UP000034680">
    <property type="component" value="Unassembled WGS sequence"/>
</dbReference>
<evidence type="ECO:0000256" key="3">
    <source>
        <dbReference type="ARBA" id="ARBA00022692"/>
    </source>
</evidence>
<evidence type="ECO:0000256" key="1">
    <source>
        <dbReference type="ARBA" id="ARBA00004141"/>
    </source>
</evidence>
<dbReference type="GO" id="GO:0004252">
    <property type="term" value="F:serine-type endopeptidase activity"/>
    <property type="evidence" value="ECO:0007669"/>
    <property type="project" value="InterPro"/>
</dbReference>
<evidence type="ECO:0000313" key="10">
    <source>
        <dbReference type="EMBL" id="KKY35393.1"/>
    </source>
</evidence>
<dbReference type="SUPFAM" id="SSF144091">
    <property type="entry name" value="Rhomboid-like"/>
    <property type="match status" value="1"/>
</dbReference>
<gene>
    <name evidence="10" type="ORF">UCDDA912_g04611</name>
</gene>
<comment type="subcellular location">
    <subcellularLocation>
        <location evidence="1">Membrane</location>
        <topology evidence="1">Multi-pass membrane protein</topology>
    </subcellularLocation>
</comment>
<evidence type="ECO:0000256" key="2">
    <source>
        <dbReference type="ARBA" id="ARBA00009045"/>
    </source>
</evidence>
<evidence type="ECO:0000256" key="5">
    <source>
        <dbReference type="ARBA" id="ARBA00022989"/>
    </source>
</evidence>
<dbReference type="OrthoDB" id="418595at2759"/>
<reference evidence="10 11" key="1">
    <citation type="submission" date="2015-05" db="EMBL/GenBank/DDBJ databases">
        <title>Distinctive expansion of gene families associated with plant cell wall degradation and secondary metabolism in the genomes of grapevine trunk pathogens.</title>
        <authorList>
            <person name="Lawrence D.P."/>
            <person name="Travadon R."/>
            <person name="Rolshausen P.E."/>
            <person name="Baumgartner K."/>
        </authorList>
    </citation>
    <scope>NUCLEOTIDE SEQUENCE [LARGE SCALE GENOMIC DNA]</scope>
    <source>
        <strain evidence="10">DA912</strain>
    </source>
</reference>
<keyword evidence="4" id="KW-0378">Hydrolase</keyword>
<feature type="transmembrane region" description="Helical" evidence="7">
    <location>
        <begin position="168"/>
        <end position="190"/>
    </location>
</feature>
<evidence type="ECO:0000256" key="7">
    <source>
        <dbReference type="SAM" id="Phobius"/>
    </source>
</evidence>
<proteinExistence type="inferred from homology"/>
<dbReference type="GO" id="GO:0016020">
    <property type="term" value="C:membrane"/>
    <property type="evidence" value="ECO:0007669"/>
    <property type="project" value="UniProtKB-SubCell"/>
</dbReference>
<feature type="domain" description="Peptidase S54 rhomboid" evidence="9">
    <location>
        <begin position="68"/>
        <end position="232"/>
    </location>
</feature>
<protein>
    <submittedName>
        <fullName evidence="10">Putative phosphatidylinositol phospholipase c</fullName>
    </submittedName>
</protein>
<dbReference type="InterPro" id="IPR022764">
    <property type="entry name" value="Peptidase_S54_rhomboid_dom"/>
</dbReference>
<dbReference type="PANTHER" id="PTHR43731">
    <property type="entry name" value="RHOMBOID PROTEASE"/>
    <property type="match status" value="1"/>
</dbReference>
<evidence type="ECO:0000259" key="9">
    <source>
        <dbReference type="Pfam" id="PF01694"/>
    </source>
</evidence>
<name>A0A0G2HK47_9PEZI</name>
<dbReference type="PANTHER" id="PTHR43731:SF14">
    <property type="entry name" value="PRESENILIN-ASSOCIATED RHOMBOID-LIKE PROTEIN, MITOCHONDRIAL"/>
    <property type="match status" value="1"/>
</dbReference>
<reference evidence="10 11" key="2">
    <citation type="submission" date="2015-05" db="EMBL/GenBank/DDBJ databases">
        <authorList>
            <person name="Morales-Cruz A."/>
            <person name="Amrine K.C."/>
            <person name="Cantu D."/>
        </authorList>
    </citation>
    <scope>NUCLEOTIDE SEQUENCE [LARGE SCALE GENOMIC DNA]</scope>
    <source>
        <strain evidence="10">DA912</strain>
    </source>
</reference>
<comment type="similarity">
    <text evidence="2">Belongs to the peptidase S54 family.</text>
</comment>
<evidence type="ECO:0000313" key="11">
    <source>
        <dbReference type="Proteomes" id="UP000034680"/>
    </source>
</evidence>
<evidence type="ECO:0000256" key="4">
    <source>
        <dbReference type="ARBA" id="ARBA00022801"/>
    </source>
</evidence>
<feature type="signal peptide" evidence="8">
    <location>
        <begin position="1"/>
        <end position="23"/>
    </location>
</feature>
<keyword evidence="11" id="KW-1185">Reference proteome</keyword>
<dbReference type="EMBL" id="LCUC01000162">
    <property type="protein sequence ID" value="KKY35393.1"/>
    <property type="molecule type" value="Genomic_DNA"/>
</dbReference>
<feature type="chain" id="PRO_5002545068" evidence="8">
    <location>
        <begin position="24"/>
        <end position="250"/>
    </location>
</feature>
<accession>A0A0G2HK47</accession>
<keyword evidence="6 7" id="KW-0472">Membrane</keyword>
<evidence type="ECO:0000256" key="8">
    <source>
        <dbReference type="SAM" id="SignalP"/>
    </source>
</evidence>
<sequence>MAASRVAKGLLWTTIGANVCVWAQWHVVPDAQAAKQGRGSRAYSMAQRKHLKYMDENYTLSSRNIAEGRWWTVITSAFSHYDLTHLGINMIVLHSTASLGISGAIGLGPVRMTALALGSAACGSLGALYDSQKSADAGLPESRGLGASGMVQGVMVATMLAQPRWPMMIFPVPISIPYWGIVAGFVGYDMYRLYEEKKSGQRHANWMGSYTGYAAHLGGAVFGAAFYFLAMRRGMLIRRAVWPQNLRRRP</sequence>